<accession>A0ABU2LAD2</accession>
<dbReference type="Gene3D" id="3.90.1140.10">
    <property type="entry name" value="Cyclic phosphodiesterase"/>
    <property type="match status" value="1"/>
</dbReference>
<evidence type="ECO:0000313" key="3">
    <source>
        <dbReference type="Proteomes" id="UP001183388"/>
    </source>
</evidence>
<dbReference type="RefSeq" id="WP_311631125.1">
    <property type="nucleotide sequence ID" value="NZ_JAVREN010000018.1"/>
</dbReference>
<dbReference type="Proteomes" id="UP001183388">
    <property type="component" value="Unassembled WGS sequence"/>
</dbReference>
<name>A0ABU2LAD2_9ACTN</name>
<gene>
    <name evidence="2" type="ORF">RM780_14520</name>
</gene>
<dbReference type="GO" id="GO:0016874">
    <property type="term" value="F:ligase activity"/>
    <property type="evidence" value="ECO:0007669"/>
    <property type="project" value="UniProtKB-KW"/>
</dbReference>
<proteinExistence type="predicted"/>
<dbReference type="PANTHER" id="PTHR40037">
    <property type="entry name" value="PHOSPHOESTERASE YJCG-RELATED"/>
    <property type="match status" value="1"/>
</dbReference>
<dbReference type="SUPFAM" id="SSF55144">
    <property type="entry name" value="LigT-like"/>
    <property type="match status" value="1"/>
</dbReference>
<reference evidence="3" key="1">
    <citation type="submission" date="2023-07" db="EMBL/GenBank/DDBJ databases">
        <title>30 novel species of actinomycetes from the DSMZ collection.</title>
        <authorList>
            <person name="Nouioui I."/>
        </authorList>
    </citation>
    <scope>NUCLEOTIDE SEQUENCE [LARGE SCALE GENOMIC DNA]</scope>
    <source>
        <strain evidence="3">DSM 44917</strain>
    </source>
</reference>
<dbReference type="PANTHER" id="PTHR40037:SF1">
    <property type="entry name" value="PHOSPHOESTERASE SAOUHSC_00951-RELATED"/>
    <property type="match status" value="1"/>
</dbReference>
<evidence type="ECO:0000256" key="1">
    <source>
        <dbReference type="SAM" id="MobiDB-lite"/>
    </source>
</evidence>
<dbReference type="InterPro" id="IPR009097">
    <property type="entry name" value="Cyclic_Pdiesterase"/>
</dbReference>
<dbReference type="EMBL" id="JAVREN010000018">
    <property type="protein sequence ID" value="MDT0308168.1"/>
    <property type="molecule type" value="Genomic_DNA"/>
</dbReference>
<keyword evidence="3" id="KW-1185">Reference proteome</keyword>
<feature type="region of interest" description="Disordered" evidence="1">
    <location>
        <begin position="169"/>
        <end position="195"/>
    </location>
</feature>
<evidence type="ECO:0000313" key="2">
    <source>
        <dbReference type="EMBL" id="MDT0308168.1"/>
    </source>
</evidence>
<organism evidence="2 3">
    <name type="scientific">Streptomyces boetiae</name>
    <dbReference type="NCBI Taxonomy" id="3075541"/>
    <lineage>
        <taxon>Bacteria</taxon>
        <taxon>Bacillati</taxon>
        <taxon>Actinomycetota</taxon>
        <taxon>Actinomycetes</taxon>
        <taxon>Kitasatosporales</taxon>
        <taxon>Streptomycetaceae</taxon>
        <taxon>Streptomyces</taxon>
    </lineage>
</organism>
<feature type="compositionally biased region" description="Basic residues" evidence="1">
    <location>
        <begin position="177"/>
        <end position="186"/>
    </location>
</feature>
<dbReference type="Pfam" id="PF13563">
    <property type="entry name" value="2_5_RNA_ligase2"/>
    <property type="match status" value="1"/>
</dbReference>
<comment type="caution">
    <text evidence="2">The sequence shown here is derived from an EMBL/GenBank/DDBJ whole genome shotgun (WGS) entry which is preliminary data.</text>
</comment>
<sequence>MDTVTLGVSIAVPEPHAGRLQRCRLGFGDAAASGILTHVTLLPPTEVEAGALPAVDRHLAAVAAAWRPFPLRLAGTGTFRPVSPVVYLRVAEGGGACDRLQERVRASGGPLARELAFPYHPHVTLAHGLADAALDAAQASLAGYEAAWTVGGFALYELGGDGCWAPRREFAFPPPGPRRRRPRPARHREAARGRT</sequence>
<protein>
    <submittedName>
        <fullName evidence="2">2'-5' RNA ligase family protein</fullName>
    </submittedName>
</protein>
<dbReference type="InterPro" id="IPR050580">
    <property type="entry name" value="2H_phosphoesterase_YjcG-like"/>
</dbReference>
<keyword evidence="2" id="KW-0436">Ligase</keyword>